<sequence length="149" mass="16898">MGRQKSSGFSDKDRFGEGGSLRIILPVLPTATCQVIHVKLTIGHDGLHLRHRVIAWIFYLFIGKFEESTYSISSGTHFHHRYDSSNGWTSVLHFLDFPNTTASPNSTSPSIGSPRRFFHDQVLHHSIFEDWIGILRRAAKGLMFQRSTS</sequence>
<dbReference type="EMBL" id="CM042012">
    <property type="protein sequence ID" value="KAI3750019.1"/>
    <property type="molecule type" value="Genomic_DNA"/>
</dbReference>
<evidence type="ECO:0000313" key="2">
    <source>
        <dbReference type="Proteomes" id="UP001055811"/>
    </source>
</evidence>
<gene>
    <name evidence="1" type="ORF">L2E82_20643</name>
</gene>
<reference evidence="2" key="1">
    <citation type="journal article" date="2022" name="Mol. Ecol. Resour.">
        <title>The genomes of chicory, endive, great burdock and yacon provide insights into Asteraceae palaeo-polyploidization history and plant inulin production.</title>
        <authorList>
            <person name="Fan W."/>
            <person name="Wang S."/>
            <person name="Wang H."/>
            <person name="Wang A."/>
            <person name="Jiang F."/>
            <person name="Liu H."/>
            <person name="Zhao H."/>
            <person name="Xu D."/>
            <person name="Zhang Y."/>
        </authorList>
    </citation>
    <scope>NUCLEOTIDE SEQUENCE [LARGE SCALE GENOMIC DNA]</scope>
    <source>
        <strain evidence="2">cv. Punajuju</strain>
    </source>
</reference>
<dbReference type="Proteomes" id="UP001055811">
    <property type="component" value="Linkage Group LG04"/>
</dbReference>
<name>A0ACB9DTN2_CICIN</name>
<keyword evidence="2" id="KW-1185">Reference proteome</keyword>
<comment type="caution">
    <text evidence="1">The sequence shown here is derived from an EMBL/GenBank/DDBJ whole genome shotgun (WGS) entry which is preliminary data.</text>
</comment>
<accession>A0ACB9DTN2</accession>
<evidence type="ECO:0000313" key="1">
    <source>
        <dbReference type="EMBL" id="KAI3750019.1"/>
    </source>
</evidence>
<reference evidence="1 2" key="2">
    <citation type="journal article" date="2022" name="Mol. Ecol. Resour.">
        <title>The genomes of chicory, endive, great burdock and yacon provide insights into Asteraceae paleo-polyploidization history and plant inulin production.</title>
        <authorList>
            <person name="Fan W."/>
            <person name="Wang S."/>
            <person name="Wang H."/>
            <person name="Wang A."/>
            <person name="Jiang F."/>
            <person name="Liu H."/>
            <person name="Zhao H."/>
            <person name="Xu D."/>
            <person name="Zhang Y."/>
        </authorList>
    </citation>
    <scope>NUCLEOTIDE SEQUENCE [LARGE SCALE GENOMIC DNA]</scope>
    <source>
        <strain evidence="2">cv. Punajuju</strain>
        <tissue evidence="1">Leaves</tissue>
    </source>
</reference>
<proteinExistence type="predicted"/>
<organism evidence="1 2">
    <name type="scientific">Cichorium intybus</name>
    <name type="common">Chicory</name>
    <dbReference type="NCBI Taxonomy" id="13427"/>
    <lineage>
        <taxon>Eukaryota</taxon>
        <taxon>Viridiplantae</taxon>
        <taxon>Streptophyta</taxon>
        <taxon>Embryophyta</taxon>
        <taxon>Tracheophyta</taxon>
        <taxon>Spermatophyta</taxon>
        <taxon>Magnoliopsida</taxon>
        <taxon>eudicotyledons</taxon>
        <taxon>Gunneridae</taxon>
        <taxon>Pentapetalae</taxon>
        <taxon>asterids</taxon>
        <taxon>campanulids</taxon>
        <taxon>Asterales</taxon>
        <taxon>Asteraceae</taxon>
        <taxon>Cichorioideae</taxon>
        <taxon>Cichorieae</taxon>
        <taxon>Cichoriinae</taxon>
        <taxon>Cichorium</taxon>
    </lineage>
</organism>
<protein>
    <submittedName>
        <fullName evidence="1">Uncharacterized protein</fullName>
    </submittedName>
</protein>